<dbReference type="RefSeq" id="WP_049685601.1">
    <property type="nucleotide sequence ID" value="NZ_CP009170.1"/>
</dbReference>
<comment type="cofactor">
    <cofactor evidence="4">
        <name>Zn(2+)</name>
        <dbReference type="ChEBI" id="CHEBI:29105"/>
    </cofactor>
    <text evidence="4">Binds 3 Zn(2+) ions per subunit.</text>
</comment>
<protein>
    <submittedName>
        <fullName evidence="6">Phosphatase</fullName>
        <ecNumber evidence="6">3.1.3.-</ecNumber>
    </submittedName>
</protein>
<feature type="binding site" evidence="4">
    <location>
        <position position="8"/>
    </location>
    <ligand>
        <name>Zn(2+)</name>
        <dbReference type="ChEBI" id="CHEBI:29105"/>
        <label>1</label>
    </ligand>
</feature>
<feature type="binding site" evidence="4">
    <location>
        <position position="196"/>
    </location>
    <ligand>
        <name>Zn(2+)</name>
        <dbReference type="ChEBI" id="CHEBI:29105"/>
        <label>2</label>
    </ligand>
</feature>
<keyword evidence="3 4" id="KW-0862">Zinc</keyword>
<feature type="binding site" evidence="4">
    <location>
        <position position="41"/>
    </location>
    <ligand>
        <name>Zn(2+)</name>
        <dbReference type="ChEBI" id="CHEBI:29105"/>
        <label>2</label>
    </ligand>
</feature>
<dbReference type="EC" id="3.1.3.-" evidence="6"/>
<organism evidence="6 7">
    <name type="scientific">Thermoanaerobacter kivui</name>
    <name type="common">Acetogenium kivui</name>
    <dbReference type="NCBI Taxonomy" id="2325"/>
    <lineage>
        <taxon>Bacteria</taxon>
        <taxon>Bacillati</taxon>
        <taxon>Bacillota</taxon>
        <taxon>Clostridia</taxon>
        <taxon>Thermoanaerobacterales</taxon>
        <taxon>Thermoanaerobacteraceae</taxon>
        <taxon>Thermoanaerobacter</taxon>
    </lineage>
</organism>
<dbReference type="PANTHER" id="PTHR36928">
    <property type="entry name" value="PHOSPHATASE YCDX-RELATED"/>
    <property type="match status" value="1"/>
</dbReference>
<keyword evidence="1 4" id="KW-0479">Metal-binding</keyword>
<name>A0A097AT06_THEKI</name>
<accession>A0A097AT06</accession>
<proteinExistence type="inferred from homology"/>
<dbReference type="InterPro" id="IPR050243">
    <property type="entry name" value="PHP_phosphatase"/>
</dbReference>
<dbReference type="Pfam" id="PF02811">
    <property type="entry name" value="PHP"/>
    <property type="match status" value="1"/>
</dbReference>
<feature type="binding site" evidence="4">
    <location>
        <position position="16"/>
    </location>
    <ligand>
        <name>Zn(2+)</name>
        <dbReference type="ChEBI" id="CHEBI:29105"/>
        <label>2</label>
    </ligand>
</feature>
<reference evidence="7" key="1">
    <citation type="journal article" date="2015" name="Genome Announc.">
        <title>Whole-Genome Sequences of 80 Environmental and Clinical Isolates of Burkholderia pseudomallei.</title>
        <authorList>
            <person name="Johnson S.L."/>
            <person name="Baker A.L."/>
            <person name="Chain P.S."/>
            <person name="Currie B.J."/>
            <person name="Daligault H.E."/>
            <person name="Davenport K.W."/>
            <person name="Davis C.B."/>
            <person name="Inglis T.J."/>
            <person name="Kaestli M."/>
            <person name="Koren S."/>
            <person name="Mayo M."/>
            <person name="Merritt A.J."/>
            <person name="Price E.P."/>
            <person name="Sarovich D.S."/>
            <person name="Warner J."/>
            <person name="Rosovitz M.J."/>
        </authorList>
    </citation>
    <scope>NUCLEOTIDE SEQUENCE [LARGE SCALE GENOMIC DNA]</scope>
    <source>
        <strain evidence="7">DSM 2030</strain>
    </source>
</reference>
<evidence type="ECO:0000256" key="1">
    <source>
        <dbReference type="ARBA" id="ARBA00022723"/>
    </source>
</evidence>
<dbReference type="InterPro" id="IPR004013">
    <property type="entry name" value="PHP_dom"/>
</dbReference>
<gene>
    <name evidence="6" type="ORF">TKV_c17920</name>
</gene>
<dbReference type="SUPFAM" id="SSF89550">
    <property type="entry name" value="PHP domain-like"/>
    <property type="match status" value="1"/>
</dbReference>
<dbReference type="PANTHER" id="PTHR36928:SF1">
    <property type="entry name" value="PHOSPHATASE YCDX-RELATED"/>
    <property type="match status" value="1"/>
</dbReference>
<dbReference type="GO" id="GO:0008270">
    <property type="term" value="F:zinc ion binding"/>
    <property type="evidence" value="ECO:0007669"/>
    <property type="project" value="UniProtKB-UniRule"/>
</dbReference>
<evidence type="ECO:0000256" key="4">
    <source>
        <dbReference type="HAMAP-Rule" id="MF_01561"/>
    </source>
</evidence>
<feature type="domain" description="Polymerase/histidinol phosphatase N-terminal" evidence="5">
    <location>
        <begin position="5"/>
        <end position="79"/>
    </location>
</feature>
<feature type="binding site" evidence="4">
    <location>
        <position position="102"/>
    </location>
    <ligand>
        <name>Zn(2+)</name>
        <dbReference type="ChEBI" id="CHEBI:29105"/>
        <label>3</label>
    </ligand>
</feature>
<dbReference type="GO" id="GO:0016791">
    <property type="term" value="F:phosphatase activity"/>
    <property type="evidence" value="ECO:0007669"/>
    <property type="project" value="UniProtKB-UniRule"/>
</dbReference>
<dbReference type="CDD" id="cd07437">
    <property type="entry name" value="PHP_HisPPase_Ycdx_like"/>
    <property type="match status" value="1"/>
</dbReference>
<feature type="binding site" evidence="4">
    <location>
        <position position="194"/>
    </location>
    <ligand>
        <name>Zn(2+)</name>
        <dbReference type="ChEBI" id="CHEBI:29105"/>
        <label>1</label>
    </ligand>
</feature>
<comment type="similarity">
    <text evidence="4">Belongs to the PHP family.</text>
</comment>
<evidence type="ECO:0000313" key="7">
    <source>
        <dbReference type="Proteomes" id="UP000029669"/>
    </source>
</evidence>
<sequence length="245" mass="27209">MKLVLDTHTHTISSGHAYSTITENAREAYKKGLKLICMTDHGPKMPGAAHLWHFGNLKVIPEKIEEVEILKGVEANIMDVDGSLDLPERILKNLDIVIASLHDVCFEPSDDVEKNTQAIINALKNPYVDIIGHPGNPIYPIDIEKVLMAAKEYGKFIEINNSSFVSSRKGSEENCFLIAKKAKEMGVKIAVGSDAHVSFDVGRFEEALKVIKNAGITEDLVLNTDVGKIKEYLKEKKRKIGEEEE</sequence>
<dbReference type="eggNOG" id="COG1387">
    <property type="taxonomic scope" value="Bacteria"/>
</dbReference>
<dbReference type="AlphaFoldDB" id="A0A097AT06"/>
<dbReference type="Gene3D" id="3.20.20.140">
    <property type="entry name" value="Metal-dependent hydrolases"/>
    <property type="match status" value="1"/>
</dbReference>
<feature type="binding site" evidence="4">
    <location>
        <position position="74"/>
    </location>
    <ligand>
        <name>Zn(2+)</name>
        <dbReference type="ChEBI" id="CHEBI:29105"/>
        <label>3</label>
    </ligand>
</feature>
<feature type="binding site" evidence="4">
    <location>
        <position position="10"/>
    </location>
    <ligand>
        <name>Zn(2+)</name>
        <dbReference type="ChEBI" id="CHEBI:29105"/>
        <label>1</label>
    </ligand>
</feature>
<dbReference type="HAMAP" id="MF_01561">
    <property type="entry name" value="YcdX_phosphat"/>
    <property type="match status" value="1"/>
</dbReference>
<feature type="binding site" evidence="4">
    <location>
        <position position="133"/>
    </location>
    <ligand>
        <name>Zn(2+)</name>
        <dbReference type="ChEBI" id="CHEBI:29105"/>
        <label>3</label>
    </ligand>
</feature>
<feature type="binding site" evidence="4">
    <location>
        <position position="74"/>
    </location>
    <ligand>
        <name>Zn(2+)</name>
        <dbReference type="ChEBI" id="CHEBI:29105"/>
        <label>1</label>
    </ligand>
</feature>
<dbReference type="SMART" id="SM00481">
    <property type="entry name" value="POLIIIAc"/>
    <property type="match status" value="1"/>
</dbReference>
<dbReference type="InterPro" id="IPR016195">
    <property type="entry name" value="Pol/histidinol_Pase-like"/>
</dbReference>
<dbReference type="InterPro" id="IPR023710">
    <property type="entry name" value="Phosphatase_YcdX_put"/>
</dbReference>
<dbReference type="Proteomes" id="UP000029669">
    <property type="component" value="Chromosome"/>
</dbReference>
<dbReference type="GO" id="GO:0005829">
    <property type="term" value="C:cytosol"/>
    <property type="evidence" value="ECO:0007669"/>
    <property type="project" value="TreeGrafter"/>
</dbReference>
<dbReference type="InterPro" id="IPR003141">
    <property type="entry name" value="Pol/His_phosphatase_N"/>
</dbReference>
<dbReference type="EMBL" id="CP009170">
    <property type="protein sequence ID" value="AIS52943.1"/>
    <property type="molecule type" value="Genomic_DNA"/>
</dbReference>
<evidence type="ECO:0000256" key="3">
    <source>
        <dbReference type="ARBA" id="ARBA00022833"/>
    </source>
</evidence>
<dbReference type="KEGG" id="tki:TKV_c17920"/>
<dbReference type="HOGENOM" id="CLU_061999_0_1_9"/>
<dbReference type="NCBIfam" id="NF006702">
    <property type="entry name" value="PRK09248.1"/>
    <property type="match status" value="1"/>
</dbReference>
<dbReference type="STRING" id="2325.TKV_c17920"/>
<keyword evidence="7" id="KW-1185">Reference proteome</keyword>
<evidence type="ECO:0000259" key="5">
    <source>
        <dbReference type="SMART" id="SM00481"/>
    </source>
</evidence>
<keyword evidence="2 4" id="KW-0378">Hydrolase</keyword>
<evidence type="ECO:0000256" key="2">
    <source>
        <dbReference type="ARBA" id="ARBA00022801"/>
    </source>
</evidence>
<dbReference type="OrthoDB" id="9808747at2"/>
<evidence type="ECO:0000313" key="6">
    <source>
        <dbReference type="EMBL" id="AIS52943.1"/>
    </source>
</evidence>